<dbReference type="EMBL" id="AP028127">
    <property type="protein sequence ID" value="BEH90342.1"/>
    <property type="molecule type" value="Genomic_DNA"/>
</dbReference>
<protein>
    <submittedName>
        <fullName evidence="1">Uncharacterized protein</fullName>
    </submittedName>
</protein>
<reference evidence="1" key="1">
    <citation type="journal article" date="2024" name="Int. J. Syst. Evol. Microbiol.">
        <title>Turicibacter faecis sp. nov., isolated from faeces of heart failure mouse model.</title>
        <authorList>
            <person name="Imamura Y."/>
            <person name="Motooka D."/>
            <person name="Nakajima Y."/>
            <person name="Ito S."/>
            <person name="Kitakaze M."/>
            <person name="Iida T."/>
            <person name="Nakamura S."/>
        </authorList>
    </citation>
    <scope>NUCLEOTIDE SEQUENCE</scope>
    <source>
        <strain evidence="1">TC023</strain>
    </source>
</reference>
<gene>
    <name evidence="1" type="ORF">T23_04440</name>
</gene>
<proteinExistence type="predicted"/>
<accession>A0ABN6ZG41</accession>
<dbReference type="Proteomes" id="UP001432099">
    <property type="component" value="Chromosome"/>
</dbReference>
<organism evidence="1 2">
    <name type="scientific">Turicibacter faecis</name>
    <dbReference type="NCBI Taxonomy" id="2963365"/>
    <lineage>
        <taxon>Bacteria</taxon>
        <taxon>Bacillati</taxon>
        <taxon>Bacillota</taxon>
        <taxon>Erysipelotrichia</taxon>
        <taxon>Erysipelotrichales</taxon>
        <taxon>Turicibacteraceae</taxon>
        <taxon>Turicibacter</taxon>
    </lineage>
</organism>
<name>A0ABN6ZG41_9FIRM</name>
<evidence type="ECO:0000313" key="1">
    <source>
        <dbReference type="EMBL" id="BEH90342.1"/>
    </source>
</evidence>
<keyword evidence="2" id="KW-1185">Reference proteome</keyword>
<sequence>MVLQVYEMTNQAITGYKLYDEGVQVATLEQRSNQWIAGIFYNFKIKTMTTDNFQSAYHWIESTLQESKSA</sequence>
<evidence type="ECO:0000313" key="2">
    <source>
        <dbReference type="Proteomes" id="UP001432099"/>
    </source>
</evidence>
<dbReference type="RefSeq" id="WP_161832782.1">
    <property type="nucleotide sequence ID" value="NZ_AP028127.1"/>
</dbReference>